<dbReference type="Pfam" id="PF00128">
    <property type="entry name" value="Alpha-amylase"/>
    <property type="match status" value="1"/>
</dbReference>
<keyword evidence="2" id="KW-0413">Isomerase</keyword>
<protein>
    <submittedName>
        <fullName evidence="2">Malto-oligosyltrehalose synthase</fullName>
        <ecNumber evidence="2">5.4.99.15</ecNumber>
    </submittedName>
</protein>
<dbReference type="Proteomes" id="UP000095210">
    <property type="component" value="Chromosome"/>
</dbReference>
<dbReference type="EMBL" id="CP014859">
    <property type="protein sequence ID" value="AOS64359.1"/>
    <property type="molecule type" value="Genomic_DNA"/>
</dbReference>
<dbReference type="CDD" id="cd11336">
    <property type="entry name" value="AmyAc_MTSase"/>
    <property type="match status" value="1"/>
</dbReference>
<dbReference type="SUPFAM" id="SSF51445">
    <property type="entry name" value="(Trans)glycosidases"/>
    <property type="match status" value="1"/>
</dbReference>
<reference evidence="3" key="1">
    <citation type="submission" date="2016-03" db="EMBL/GenBank/DDBJ databases">
        <title>Complete genome sequence of the type strain Actinoalloteichus hymeniacidonis DSM 45092.</title>
        <authorList>
            <person name="Schaffert L."/>
            <person name="Albersmeier A."/>
            <person name="Winkler A."/>
            <person name="Kalinowski J."/>
            <person name="Zotchev S."/>
            <person name="Ruckert C."/>
        </authorList>
    </citation>
    <scope>NUCLEOTIDE SEQUENCE [LARGE SCALE GENOMIC DNA]</scope>
    <source>
        <strain evidence="3">HPA177(T) (DSM 45092(T))</strain>
    </source>
</reference>
<sequence length="792" mass="85309">MTVPTSTYRLQLGPAQTFDQAAALIDYLQGLGIGALYVSPVLRATPGSTHGYDVVDPTRASEILGGESARRALAERLRGAGIGFVVDVVPNHMGVAVPAANPWWWEVLRDGRDAVHAEYFDIDWSRGPILLPVLADDGDGGAAALADLRLVDGRLRYHEHEFPLAEGTEAPSEDTDAQPADPAAEANAVHERQHYRLVSWRRGGAELTFRRFFDISALAAVRVEEPTVFAATHGELLRWVEAGEVTGLRIDHPDGLSNPGEYLRRLREAAPEAWLVVEKILGPDESLPASWPVDGSTGYEALREVCGLFIDPAGEQPLTRLAQELSAPESSAAVADPHGTEAAAKHFAAERVLGAETDRIAGLVAALPGCPDRESARQVTVELLRSFPVYRSYLPEGRQALADAVATACGERPDLAPLVTAVAEEMVAHPDGELAIRVQQTSGMVMAKGVEDTAFYRFNRFVALNEVGGDPSRFGVRPEEFHASASARAAARPGMMTSLSTHDTKRSEDVRARLAVLSELPDEFGAALRRWSQRHPLPEASLNLLGWQSLLGAWPITEQRLTDYLAKAAKEAKLGTSWTAPDADFDAAVAAWPAAVLGDEQTSAEVAAFVGGIVGHGWSNSLGQKLVHTSGPGIPDVYQGTELWDLSLVDPDNRRPVDFALRRSLAARLDQGWLPEIDESGAVKLLVTSRVLRLRRDQPHLFTGYRPLVADGPAAAHALAFARGSRHAELVAVATRLPVGLAKAGGWRDTVLAMPDGRASWVDVISGARVDTATPLLADVLARYPVALLRRD</sequence>
<dbReference type="Gene3D" id="3.30.1590.10">
    <property type="entry name" value="Maltooligosyl trehalose synthase, domain 2"/>
    <property type="match status" value="1"/>
</dbReference>
<dbReference type="Gene3D" id="1.10.10.470">
    <property type="entry name" value="Maltooligosyl trehalose synthase, domain 4"/>
    <property type="match status" value="1"/>
</dbReference>
<dbReference type="SMART" id="SM00642">
    <property type="entry name" value="Aamy"/>
    <property type="match status" value="1"/>
</dbReference>
<accession>A0AAC9HS59</accession>
<dbReference type="InterPro" id="IPR006047">
    <property type="entry name" value="GH13_cat_dom"/>
</dbReference>
<dbReference type="EC" id="5.4.99.15" evidence="2"/>
<dbReference type="InterPro" id="IPR012767">
    <property type="entry name" value="Trehalose_TreY"/>
</dbReference>
<dbReference type="PANTHER" id="PTHR10357:SF216">
    <property type="entry name" value="MALTOOLIGOSYL TREHALOSE SYNTHASE-RELATED"/>
    <property type="match status" value="1"/>
</dbReference>
<dbReference type="InterPro" id="IPR017853">
    <property type="entry name" value="GH"/>
</dbReference>
<dbReference type="Gene3D" id="1.10.150.200">
    <property type="entry name" value="Maltooligosyl trehalose synthase, domain 3"/>
    <property type="match status" value="1"/>
</dbReference>
<name>A0AAC9HS59_9PSEU</name>
<evidence type="ECO:0000259" key="1">
    <source>
        <dbReference type="SMART" id="SM00642"/>
    </source>
</evidence>
<feature type="domain" description="Glycosyl hydrolase family 13 catalytic" evidence="1">
    <location>
        <begin position="4"/>
        <end position="690"/>
    </location>
</feature>
<dbReference type="PANTHER" id="PTHR10357">
    <property type="entry name" value="ALPHA-AMYLASE FAMILY MEMBER"/>
    <property type="match status" value="1"/>
</dbReference>
<dbReference type="GO" id="GO:0030980">
    <property type="term" value="P:alpha-glucan catabolic process"/>
    <property type="evidence" value="ECO:0007669"/>
    <property type="project" value="TreeGrafter"/>
</dbReference>
<dbReference type="RefSeq" id="WP_069850555.1">
    <property type="nucleotide sequence ID" value="NZ_CP014859.1"/>
</dbReference>
<dbReference type="GO" id="GO:0005992">
    <property type="term" value="P:trehalose biosynthetic process"/>
    <property type="evidence" value="ECO:0007669"/>
    <property type="project" value="TreeGrafter"/>
</dbReference>
<evidence type="ECO:0000313" key="2">
    <source>
        <dbReference type="EMBL" id="AOS64359.1"/>
    </source>
</evidence>
<proteinExistence type="predicted"/>
<keyword evidence="3" id="KW-1185">Reference proteome</keyword>
<evidence type="ECO:0000313" key="3">
    <source>
        <dbReference type="Proteomes" id="UP000095210"/>
    </source>
</evidence>
<dbReference type="GO" id="GO:0047470">
    <property type="term" value="F:(1,4)-alpha-D-glucan 1-alpha-D-glucosylmutase activity"/>
    <property type="evidence" value="ECO:0007669"/>
    <property type="project" value="UniProtKB-EC"/>
</dbReference>
<dbReference type="Gene3D" id="3.20.20.80">
    <property type="entry name" value="Glycosidases"/>
    <property type="match status" value="1"/>
</dbReference>
<dbReference type="KEGG" id="ahm:TL08_17795"/>
<dbReference type="AlphaFoldDB" id="A0AAC9HS59"/>
<gene>
    <name evidence="2" type="ORF">TL08_17795</name>
</gene>
<dbReference type="InterPro" id="IPR013797">
    <property type="entry name" value="Maltooligo_trehalose_synth_4"/>
</dbReference>
<organism evidence="2 3">
    <name type="scientific">Actinoalloteichus hymeniacidonis</name>
    <dbReference type="NCBI Taxonomy" id="340345"/>
    <lineage>
        <taxon>Bacteria</taxon>
        <taxon>Bacillati</taxon>
        <taxon>Actinomycetota</taxon>
        <taxon>Actinomycetes</taxon>
        <taxon>Pseudonocardiales</taxon>
        <taxon>Pseudonocardiaceae</taxon>
        <taxon>Actinoalloteichus</taxon>
    </lineage>
</organism>
<dbReference type="NCBIfam" id="TIGR02401">
    <property type="entry name" value="trehalose_TreY"/>
    <property type="match status" value="1"/>
</dbReference>